<reference evidence="2" key="3">
    <citation type="submission" date="2010-09" db="EMBL/GenBank/DDBJ databases">
        <title>Annotation of Gaeumannomyces graminis var. tritici R3-111a-1.</title>
        <authorList>
            <consortium name="The Broad Institute Genome Sequencing Platform"/>
            <person name="Ma L.-J."/>
            <person name="Dead R."/>
            <person name="Young S.K."/>
            <person name="Zeng Q."/>
            <person name="Gargeya S."/>
            <person name="Fitzgerald M."/>
            <person name="Haas B."/>
            <person name="Abouelleil A."/>
            <person name="Alvarado L."/>
            <person name="Arachchi H.M."/>
            <person name="Berlin A."/>
            <person name="Brown A."/>
            <person name="Chapman S.B."/>
            <person name="Chen Z."/>
            <person name="Dunbar C."/>
            <person name="Freedman E."/>
            <person name="Gearin G."/>
            <person name="Gellesch M."/>
            <person name="Goldberg J."/>
            <person name="Griggs A."/>
            <person name="Gujja S."/>
            <person name="Heiman D."/>
            <person name="Howarth C."/>
            <person name="Larson L."/>
            <person name="Lui A."/>
            <person name="MacDonald P.J.P."/>
            <person name="Mehta T."/>
            <person name="Montmayeur A."/>
            <person name="Murphy C."/>
            <person name="Neiman D."/>
            <person name="Pearson M."/>
            <person name="Priest M."/>
            <person name="Roberts A."/>
            <person name="Saif S."/>
            <person name="Shea T."/>
            <person name="Shenoy N."/>
            <person name="Sisk P."/>
            <person name="Stolte C."/>
            <person name="Sykes S."/>
            <person name="Yandava C."/>
            <person name="Wortman J."/>
            <person name="Nusbaum C."/>
            <person name="Birren B."/>
        </authorList>
    </citation>
    <scope>NUCLEOTIDE SEQUENCE</scope>
    <source>
        <strain evidence="2">R3-111a-1</strain>
    </source>
</reference>
<dbReference type="Proteomes" id="UP000006039">
    <property type="component" value="Unassembled WGS sequence"/>
</dbReference>
<feature type="region of interest" description="Disordered" evidence="1">
    <location>
        <begin position="74"/>
        <end position="130"/>
    </location>
</feature>
<organism evidence="2">
    <name type="scientific">Gaeumannomyces tritici (strain R3-111a-1)</name>
    <name type="common">Wheat and barley take-all root rot fungus</name>
    <name type="synonym">Gaeumannomyces graminis var. tritici</name>
    <dbReference type="NCBI Taxonomy" id="644352"/>
    <lineage>
        <taxon>Eukaryota</taxon>
        <taxon>Fungi</taxon>
        <taxon>Dikarya</taxon>
        <taxon>Ascomycota</taxon>
        <taxon>Pezizomycotina</taxon>
        <taxon>Sordariomycetes</taxon>
        <taxon>Sordariomycetidae</taxon>
        <taxon>Magnaporthales</taxon>
        <taxon>Magnaporthaceae</taxon>
        <taxon>Gaeumannomyces</taxon>
    </lineage>
</organism>
<reference evidence="3" key="4">
    <citation type="journal article" date="2015" name="G3 (Bethesda)">
        <title>Genome sequences of three phytopathogenic species of the Magnaporthaceae family of fungi.</title>
        <authorList>
            <person name="Okagaki L.H."/>
            <person name="Nunes C.C."/>
            <person name="Sailsbery J."/>
            <person name="Clay B."/>
            <person name="Brown D."/>
            <person name="John T."/>
            <person name="Oh Y."/>
            <person name="Young N."/>
            <person name="Fitzgerald M."/>
            <person name="Haas B.J."/>
            <person name="Zeng Q."/>
            <person name="Young S."/>
            <person name="Adiconis X."/>
            <person name="Fan L."/>
            <person name="Levin J.Z."/>
            <person name="Mitchell T.K."/>
            <person name="Okubara P.A."/>
            <person name="Farman M.L."/>
            <person name="Kohn L.M."/>
            <person name="Birren B."/>
            <person name="Ma L.-J."/>
            <person name="Dean R.A."/>
        </authorList>
    </citation>
    <scope>NUCLEOTIDE SEQUENCE</scope>
    <source>
        <strain evidence="3">R3-111a-1</strain>
    </source>
</reference>
<dbReference type="EMBL" id="GL385397">
    <property type="protein sequence ID" value="EJT76385.1"/>
    <property type="molecule type" value="Genomic_DNA"/>
</dbReference>
<evidence type="ECO:0000313" key="2">
    <source>
        <dbReference type="EMBL" id="EJT76385.1"/>
    </source>
</evidence>
<feature type="region of interest" description="Disordered" evidence="1">
    <location>
        <begin position="1"/>
        <end position="42"/>
    </location>
</feature>
<proteinExistence type="predicted"/>
<accession>J3NYF2</accession>
<dbReference type="RefSeq" id="XP_009222385.1">
    <property type="nucleotide sequence ID" value="XM_009224121.1"/>
</dbReference>
<evidence type="ECO:0000256" key="1">
    <source>
        <dbReference type="SAM" id="MobiDB-lite"/>
    </source>
</evidence>
<keyword evidence="4" id="KW-1185">Reference proteome</keyword>
<reference evidence="2" key="2">
    <citation type="submission" date="2010-07" db="EMBL/GenBank/DDBJ databases">
        <authorList>
            <consortium name="The Broad Institute Genome Sequencing Platform"/>
            <consortium name="Broad Institute Genome Sequencing Center for Infectious Disease"/>
            <person name="Ma L.-J."/>
            <person name="Dead R."/>
            <person name="Young S."/>
            <person name="Zeng Q."/>
            <person name="Koehrsen M."/>
            <person name="Alvarado L."/>
            <person name="Berlin A."/>
            <person name="Chapman S.B."/>
            <person name="Chen Z."/>
            <person name="Freedman E."/>
            <person name="Gellesch M."/>
            <person name="Goldberg J."/>
            <person name="Griggs A."/>
            <person name="Gujja S."/>
            <person name="Heilman E.R."/>
            <person name="Heiman D."/>
            <person name="Hepburn T."/>
            <person name="Howarth C."/>
            <person name="Jen D."/>
            <person name="Larson L."/>
            <person name="Mehta T."/>
            <person name="Neiman D."/>
            <person name="Pearson M."/>
            <person name="Roberts A."/>
            <person name="Saif S."/>
            <person name="Shea T."/>
            <person name="Shenoy N."/>
            <person name="Sisk P."/>
            <person name="Stolte C."/>
            <person name="Sykes S."/>
            <person name="Walk T."/>
            <person name="White J."/>
            <person name="Yandava C."/>
            <person name="Haas B."/>
            <person name="Nusbaum C."/>
            <person name="Birren B."/>
        </authorList>
    </citation>
    <scope>NUCLEOTIDE SEQUENCE</scope>
    <source>
        <strain evidence="2">R3-111a-1</strain>
    </source>
</reference>
<feature type="compositionally biased region" description="Basic and acidic residues" evidence="1">
    <location>
        <begin position="1"/>
        <end position="18"/>
    </location>
</feature>
<sequence length="130" mass="14135">MRNVDGMEPRSGGRDEIGCRGPQGSDSSATGLPSKSMDRTNPDEWAPVLVALASLALPARRFVPADLFRNIFQSRPSMQRSKPAASPDPCYSPLLGNIRRPSPSPVPMAREPPANQDPSIYPTRKESYSV</sequence>
<reference evidence="3" key="5">
    <citation type="submission" date="2018-04" db="UniProtKB">
        <authorList>
            <consortium name="EnsemblFungi"/>
        </authorList>
    </citation>
    <scope>IDENTIFICATION</scope>
    <source>
        <strain evidence="3">R3-111a-1</strain>
    </source>
</reference>
<protein>
    <submittedName>
        <fullName evidence="2 3">Uncharacterized protein</fullName>
    </submittedName>
</protein>
<dbReference type="VEuPathDB" id="FungiDB:GGTG_06304"/>
<dbReference type="HOGENOM" id="CLU_1938292_0_0_1"/>
<evidence type="ECO:0000313" key="4">
    <source>
        <dbReference type="Proteomes" id="UP000006039"/>
    </source>
</evidence>
<dbReference type="EnsemblFungi" id="EJT76385">
    <property type="protein sequence ID" value="EJT76385"/>
    <property type="gene ID" value="GGTG_06304"/>
</dbReference>
<dbReference type="GeneID" id="20346762"/>
<name>J3NYF2_GAET3</name>
<reference evidence="4" key="1">
    <citation type="submission" date="2010-07" db="EMBL/GenBank/DDBJ databases">
        <title>The genome sequence of Gaeumannomyces graminis var. tritici strain R3-111a-1.</title>
        <authorList>
            <consortium name="The Broad Institute Genome Sequencing Platform"/>
            <person name="Ma L.-J."/>
            <person name="Dead R."/>
            <person name="Young S."/>
            <person name="Zeng Q."/>
            <person name="Koehrsen M."/>
            <person name="Alvarado L."/>
            <person name="Berlin A."/>
            <person name="Chapman S.B."/>
            <person name="Chen Z."/>
            <person name="Freedman E."/>
            <person name="Gellesch M."/>
            <person name="Goldberg J."/>
            <person name="Griggs A."/>
            <person name="Gujja S."/>
            <person name="Heilman E.R."/>
            <person name="Heiman D."/>
            <person name="Hepburn T."/>
            <person name="Howarth C."/>
            <person name="Jen D."/>
            <person name="Larson L."/>
            <person name="Mehta T."/>
            <person name="Neiman D."/>
            <person name="Pearson M."/>
            <person name="Roberts A."/>
            <person name="Saif S."/>
            <person name="Shea T."/>
            <person name="Shenoy N."/>
            <person name="Sisk P."/>
            <person name="Stolte C."/>
            <person name="Sykes S."/>
            <person name="Walk T."/>
            <person name="White J."/>
            <person name="Yandava C."/>
            <person name="Haas B."/>
            <person name="Nusbaum C."/>
            <person name="Birren B."/>
        </authorList>
    </citation>
    <scope>NUCLEOTIDE SEQUENCE [LARGE SCALE GENOMIC DNA]</scope>
    <source>
        <strain evidence="4">R3-111a-1</strain>
    </source>
</reference>
<evidence type="ECO:0000313" key="3">
    <source>
        <dbReference type="EnsemblFungi" id="EJT76385"/>
    </source>
</evidence>
<dbReference type="AlphaFoldDB" id="J3NYF2"/>
<feature type="compositionally biased region" description="Polar residues" evidence="1">
    <location>
        <begin position="24"/>
        <end position="33"/>
    </location>
</feature>
<gene>
    <name evidence="3" type="primary">20346762</name>
    <name evidence="2" type="ORF">GGTG_06304</name>
</gene>